<dbReference type="AlphaFoldDB" id="A0A2N5X780"/>
<keyword evidence="1" id="KW-0812">Transmembrane</keyword>
<reference evidence="2 3" key="1">
    <citation type="submission" date="2018-01" db="EMBL/GenBank/DDBJ databases">
        <title>The draft genome sequence of Halioglobus lutimaris HF004.</title>
        <authorList>
            <person name="Du Z.-J."/>
            <person name="Shi M.-J."/>
        </authorList>
    </citation>
    <scope>NUCLEOTIDE SEQUENCE [LARGE SCALE GENOMIC DNA]</scope>
    <source>
        <strain evidence="2 3">HF004</strain>
    </source>
</reference>
<accession>A0A2N5X780</accession>
<comment type="caution">
    <text evidence="2">The sequence shown here is derived from an EMBL/GenBank/DDBJ whole genome shotgun (WGS) entry which is preliminary data.</text>
</comment>
<dbReference type="EMBL" id="PKUS01000002">
    <property type="protein sequence ID" value="PLW70341.1"/>
    <property type="molecule type" value="Genomic_DNA"/>
</dbReference>
<organism evidence="2 3">
    <name type="scientific">Pseudohalioglobus lutimaris</name>
    <dbReference type="NCBI Taxonomy" id="1737061"/>
    <lineage>
        <taxon>Bacteria</taxon>
        <taxon>Pseudomonadati</taxon>
        <taxon>Pseudomonadota</taxon>
        <taxon>Gammaproteobacteria</taxon>
        <taxon>Cellvibrionales</taxon>
        <taxon>Halieaceae</taxon>
        <taxon>Pseudohalioglobus</taxon>
    </lineage>
</organism>
<proteinExistence type="predicted"/>
<protein>
    <submittedName>
        <fullName evidence="2">Uncharacterized protein</fullName>
    </submittedName>
</protein>
<feature type="transmembrane region" description="Helical" evidence="1">
    <location>
        <begin position="40"/>
        <end position="58"/>
    </location>
</feature>
<evidence type="ECO:0000313" key="3">
    <source>
        <dbReference type="Proteomes" id="UP000235005"/>
    </source>
</evidence>
<keyword evidence="3" id="KW-1185">Reference proteome</keyword>
<keyword evidence="1" id="KW-1133">Transmembrane helix</keyword>
<evidence type="ECO:0000313" key="2">
    <source>
        <dbReference type="EMBL" id="PLW70341.1"/>
    </source>
</evidence>
<keyword evidence="1" id="KW-0472">Membrane</keyword>
<dbReference type="OrthoDB" id="5740384at2"/>
<name>A0A2N5X780_9GAMM</name>
<dbReference type="RefSeq" id="WP_076000445.1">
    <property type="nucleotide sequence ID" value="NZ_PKUS01000002.1"/>
</dbReference>
<dbReference type="Proteomes" id="UP000235005">
    <property type="component" value="Unassembled WGS sequence"/>
</dbReference>
<gene>
    <name evidence="2" type="ORF">C0039_03810</name>
</gene>
<sequence>MSNLLLLLAGIFGGLALLSFILERIAKPMEPEQMQRVSRWIYPLVGLSLVLAGLRYYLQG</sequence>
<evidence type="ECO:0000256" key="1">
    <source>
        <dbReference type="SAM" id="Phobius"/>
    </source>
</evidence>